<evidence type="ECO:0000313" key="18">
    <source>
        <dbReference type="Proteomes" id="UP001285263"/>
    </source>
</evidence>
<reference evidence="17 18" key="1">
    <citation type="submission" date="2023-11" db="EMBL/GenBank/DDBJ databases">
        <title>Paucibacter sp. nov., isolated from fresh soil in Korea.</title>
        <authorList>
            <person name="Le N.T.T."/>
        </authorList>
    </citation>
    <scope>NUCLEOTIDE SEQUENCE [LARGE SCALE GENOMIC DNA]</scope>
    <source>
        <strain evidence="17 18">R3-3</strain>
    </source>
</reference>
<keyword evidence="9 15" id="KW-0862">Zinc</keyword>
<feature type="binding site" evidence="15">
    <location>
        <position position="355"/>
    </location>
    <ligand>
        <name>Zn(2+)</name>
        <dbReference type="ChEBI" id="CHEBI:29105"/>
        <label>2</label>
    </ligand>
</feature>
<feature type="binding site" evidence="15">
    <location>
        <position position="106"/>
    </location>
    <ligand>
        <name>Zn(2+)</name>
        <dbReference type="ChEBI" id="CHEBI:29105"/>
        <label>2</label>
    </ligand>
</feature>
<dbReference type="CDD" id="cd03891">
    <property type="entry name" value="M20_DapE_proteobac"/>
    <property type="match status" value="1"/>
</dbReference>
<dbReference type="PANTHER" id="PTHR43808">
    <property type="entry name" value="ACETYLORNITHINE DEACETYLASE"/>
    <property type="match status" value="1"/>
</dbReference>
<dbReference type="HAMAP" id="MF_01690">
    <property type="entry name" value="DapE"/>
    <property type="match status" value="1"/>
</dbReference>
<gene>
    <name evidence="15 17" type="primary">dapE</name>
    <name evidence="17" type="ORF">SNE35_14030</name>
</gene>
<evidence type="ECO:0000259" key="16">
    <source>
        <dbReference type="Pfam" id="PF07687"/>
    </source>
</evidence>
<evidence type="ECO:0000256" key="1">
    <source>
        <dbReference type="ARBA" id="ARBA00005130"/>
    </source>
</evidence>
<evidence type="ECO:0000256" key="7">
    <source>
        <dbReference type="ARBA" id="ARBA00022723"/>
    </source>
</evidence>
<dbReference type="EC" id="3.5.1.18" evidence="4 15"/>
<comment type="caution">
    <text evidence="17">The sequence shown here is derived from an EMBL/GenBank/DDBJ whole genome shotgun (WGS) entry which is preliminary data.</text>
</comment>
<dbReference type="Pfam" id="PF07687">
    <property type="entry name" value="M20_dimer"/>
    <property type="match status" value="1"/>
</dbReference>
<evidence type="ECO:0000256" key="8">
    <source>
        <dbReference type="ARBA" id="ARBA00022801"/>
    </source>
</evidence>
<dbReference type="Gene3D" id="3.40.630.10">
    <property type="entry name" value="Zn peptidases"/>
    <property type="match status" value="2"/>
</dbReference>
<organism evidence="17 18">
    <name type="scientific">Roseateles agri</name>
    <dbReference type="NCBI Taxonomy" id="3098619"/>
    <lineage>
        <taxon>Bacteria</taxon>
        <taxon>Pseudomonadati</taxon>
        <taxon>Pseudomonadota</taxon>
        <taxon>Betaproteobacteria</taxon>
        <taxon>Burkholderiales</taxon>
        <taxon>Sphaerotilaceae</taxon>
        <taxon>Roseateles</taxon>
    </lineage>
</organism>
<dbReference type="InterPro" id="IPR050072">
    <property type="entry name" value="Peptidase_M20A"/>
</dbReference>
<evidence type="ECO:0000256" key="2">
    <source>
        <dbReference type="ARBA" id="ARBA00006746"/>
    </source>
</evidence>
<dbReference type="NCBIfam" id="NF009557">
    <property type="entry name" value="PRK13009.1"/>
    <property type="match status" value="1"/>
</dbReference>
<dbReference type="InterPro" id="IPR011650">
    <property type="entry name" value="Peptidase_M20_dimer"/>
</dbReference>
<dbReference type="InterPro" id="IPR001261">
    <property type="entry name" value="ArgE/DapE_CS"/>
</dbReference>
<dbReference type="SUPFAM" id="SSF55031">
    <property type="entry name" value="Bacterial exopeptidase dimerisation domain"/>
    <property type="match status" value="1"/>
</dbReference>
<dbReference type="SUPFAM" id="SSF53187">
    <property type="entry name" value="Zn-dependent exopeptidases"/>
    <property type="match status" value="1"/>
</dbReference>
<feature type="active site" evidence="15">
    <location>
        <position position="75"/>
    </location>
</feature>
<comment type="pathway">
    <text evidence="1 15">Amino-acid biosynthesis; L-lysine biosynthesis via DAP pathway; LL-2,6-diaminopimelate from (S)-tetrahydrodipicolinate (succinylase route): step 3/3.</text>
</comment>
<comment type="similarity">
    <text evidence="2 15">Belongs to the peptidase M20A family. DapE subfamily.</text>
</comment>
<keyword evidence="10 15" id="KW-0220">Diaminopimelate biosynthesis</keyword>
<sequence length="387" mass="41234">MNGVLALLEQLIARPSVTPDDAGCQDLIAARLAPLGFEIERMDSGPSSFRVSNLWALRRGTDANGPVLMFAGHTDVVPPGRLDAWASDPFVPSYRDGRIYGRGAADMKGSVAAMVIAAEEFVAAHPGHTGSLAFLLTSDEEGPSVDGTKVCCEVLKARQQRLDYCIVGEPTAVETVGDMVKNGRRGTLSGRLRVIGIQGHVAYPQLARNPVHQAAAALAELVAVQWDTGNDYFPATTFQISNVAAGTRATNVIPGDMTVDFNFRFCTESTPEGLKARVHELLDRHGLECTLDWTLGGEPFLTPVGTLSEAIAAAIHAELGIGTQLSTTGGTSDGRFIAKICPQVIELGPVNATIHKIDENLPADSLEPLKNIYRRTLEALLLSPNAS</sequence>
<evidence type="ECO:0000256" key="6">
    <source>
        <dbReference type="ARBA" id="ARBA00022605"/>
    </source>
</evidence>
<protein>
    <recommendedName>
        <fullName evidence="5 15">Succinyl-diaminopimelate desuccinylase</fullName>
        <shortName evidence="15">SDAP desuccinylase</shortName>
        <ecNumber evidence="4 15">3.5.1.18</ecNumber>
    </recommendedName>
    <alternativeName>
        <fullName evidence="13 15">N-succinyl-LL-2,6-diaminoheptanedioate amidohydrolase</fullName>
    </alternativeName>
</protein>
<feature type="domain" description="Peptidase M20 dimerisation" evidence="16">
    <location>
        <begin position="182"/>
        <end position="286"/>
    </location>
</feature>
<feature type="binding site" evidence="15">
    <location>
        <position position="169"/>
    </location>
    <ligand>
        <name>Zn(2+)</name>
        <dbReference type="ChEBI" id="CHEBI:29105"/>
        <label>1</label>
    </ligand>
</feature>
<dbReference type="PROSITE" id="PS00759">
    <property type="entry name" value="ARGE_DAPE_CPG2_2"/>
    <property type="match status" value="1"/>
</dbReference>
<keyword evidence="11 15" id="KW-0457">Lysine biosynthesis</keyword>
<comment type="subunit">
    <text evidence="3 15">Homodimer.</text>
</comment>
<comment type="function">
    <text evidence="15">Catalyzes the hydrolysis of N-succinyl-L,L-diaminopimelic acid (SDAP), forming succinate and LL-2,6-diaminopimelate (DAP), an intermediate involved in the bacterial biosynthesis of lysine and meso-diaminopimelic acid, an essential component of bacterial cell walls.</text>
</comment>
<comment type="cofactor">
    <cofactor evidence="15">
        <name>Zn(2+)</name>
        <dbReference type="ChEBI" id="CHEBI:29105"/>
    </cofactor>
    <cofactor evidence="15">
        <name>Co(2+)</name>
        <dbReference type="ChEBI" id="CHEBI:48828"/>
    </cofactor>
    <text evidence="15">Binds 2 Zn(2+) or Co(2+) ions per subunit.</text>
</comment>
<comment type="catalytic activity">
    <reaction evidence="14 15">
        <text>N-succinyl-(2S,6S)-2,6-diaminopimelate + H2O = (2S,6S)-2,6-diaminopimelate + succinate</text>
        <dbReference type="Rhea" id="RHEA:22608"/>
        <dbReference type="ChEBI" id="CHEBI:15377"/>
        <dbReference type="ChEBI" id="CHEBI:30031"/>
        <dbReference type="ChEBI" id="CHEBI:57609"/>
        <dbReference type="ChEBI" id="CHEBI:58087"/>
        <dbReference type="EC" id="3.5.1.18"/>
    </reaction>
</comment>
<dbReference type="PANTHER" id="PTHR43808:SF31">
    <property type="entry name" value="N-ACETYL-L-CITRULLINE DEACETYLASE"/>
    <property type="match status" value="1"/>
</dbReference>
<proteinExistence type="inferred from homology"/>
<dbReference type="InterPro" id="IPR002933">
    <property type="entry name" value="Peptidase_M20"/>
</dbReference>
<keyword evidence="7 15" id="KW-0479">Metal-binding</keyword>
<dbReference type="Pfam" id="PF01546">
    <property type="entry name" value="Peptidase_M20"/>
    <property type="match status" value="1"/>
</dbReference>
<feature type="binding site" evidence="15">
    <location>
        <position position="141"/>
    </location>
    <ligand>
        <name>Zn(2+)</name>
        <dbReference type="ChEBI" id="CHEBI:29105"/>
        <label>2</label>
    </ligand>
</feature>
<evidence type="ECO:0000256" key="5">
    <source>
        <dbReference type="ARBA" id="ARBA00022391"/>
    </source>
</evidence>
<dbReference type="GO" id="GO:0009014">
    <property type="term" value="F:succinyl-diaminopimelate desuccinylase activity"/>
    <property type="evidence" value="ECO:0007669"/>
    <property type="project" value="UniProtKB-EC"/>
</dbReference>
<keyword evidence="8 15" id="KW-0378">Hydrolase</keyword>
<evidence type="ECO:0000313" key="17">
    <source>
        <dbReference type="EMBL" id="MDY0745635.1"/>
    </source>
</evidence>
<dbReference type="InterPro" id="IPR036264">
    <property type="entry name" value="Bact_exopeptidase_dim_dom"/>
</dbReference>
<name>A0ABU5DIU3_9BURK</name>
<evidence type="ECO:0000256" key="12">
    <source>
        <dbReference type="ARBA" id="ARBA00023285"/>
    </source>
</evidence>
<evidence type="ECO:0000256" key="14">
    <source>
        <dbReference type="ARBA" id="ARBA00051301"/>
    </source>
</evidence>
<evidence type="ECO:0000256" key="3">
    <source>
        <dbReference type="ARBA" id="ARBA00011738"/>
    </source>
</evidence>
<keyword evidence="6 15" id="KW-0028">Amino-acid biosynthesis</keyword>
<evidence type="ECO:0000256" key="11">
    <source>
        <dbReference type="ARBA" id="ARBA00023154"/>
    </source>
</evidence>
<dbReference type="RefSeq" id="WP_320423536.1">
    <property type="nucleotide sequence ID" value="NZ_JAXCLA010000004.1"/>
</dbReference>
<feature type="binding site" evidence="15">
    <location>
        <position position="106"/>
    </location>
    <ligand>
        <name>Zn(2+)</name>
        <dbReference type="ChEBI" id="CHEBI:29105"/>
        <label>1</label>
    </ligand>
</feature>
<dbReference type="InterPro" id="IPR005941">
    <property type="entry name" value="DapE_proteobac"/>
</dbReference>
<accession>A0ABU5DIU3</accession>
<evidence type="ECO:0000256" key="13">
    <source>
        <dbReference type="ARBA" id="ARBA00031891"/>
    </source>
</evidence>
<dbReference type="Proteomes" id="UP001285263">
    <property type="component" value="Unassembled WGS sequence"/>
</dbReference>
<keyword evidence="12 15" id="KW-0170">Cobalt</keyword>
<evidence type="ECO:0000256" key="9">
    <source>
        <dbReference type="ARBA" id="ARBA00022833"/>
    </source>
</evidence>
<dbReference type="NCBIfam" id="TIGR01246">
    <property type="entry name" value="dapE_proteo"/>
    <property type="match status" value="1"/>
</dbReference>
<evidence type="ECO:0000256" key="10">
    <source>
        <dbReference type="ARBA" id="ARBA00022915"/>
    </source>
</evidence>
<dbReference type="EMBL" id="JAXCLA010000004">
    <property type="protein sequence ID" value="MDY0745635.1"/>
    <property type="molecule type" value="Genomic_DNA"/>
</dbReference>
<evidence type="ECO:0000256" key="15">
    <source>
        <dbReference type="HAMAP-Rule" id="MF_01690"/>
    </source>
</evidence>
<dbReference type="PROSITE" id="PS00758">
    <property type="entry name" value="ARGE_DAPE_CPG2_1"/>
    <property type="match status" value="1"/>
</dbReference>
<feature type="active site" description="Proton acceptor" evidence="15">
    <location>
        <position position="140"/>
    </location>
</feature>
<feature type="binding site" evidence="15">
    <location>
        <position position="73"/>
    </location>
    <ligand>
        <name>Zn(2+)</name>
        <dbReference type="ChEBI" id="CHEBI:29105"/>
        <label>1</label>
    </ligand>
</feature>
<keyword evidence="18" id="KW-1185">Reference proteome</keyword>
<evidence type="ECO:0000256" key="4">
    <source>
        <dbReference type="ARBA" id="ARBA00011921"/>
    </source>
</evidence>